<dbReference type="PANTHER" id="PTHR46523:SF1">
    <property type="entry name" value="DCTP PYROPHOSPHATASE 1"/>
    <property type="match status" value="1"/>
</dbReference>
<name>A0A955LWS0_UNCKA</name>
<protein>
    <submittedName>
        <fullName evidence="1">Nucleotide pyrophosphohydrolase</fullName>
    </submittedName>
</protein>
<feature type="non-terminal residue" evidence="1">
    <location>
        <position position="1"/>
    </location>
</feature>
<organism evidence="1 2">
    <name type="scientific">candidate division WWE3 bacterium</name>
    <dbReference type="NCBI Taxonomy" id="2053526"/>
    <lineage>
        <taxon>Bacteria</taxon>
        <taxon>Katanobacteria</taxon>
    </lineage>
</organism>
<dbReference type="GO" id="GO:0047429">
    <property type="term" value="F:nucleoside triphosphate diphosphatase activity"/>
    <property type="evidence" value="ECO:0007669"/>
    <property type="project" value="InterPro"/>
</dbReference>
<dbReference type="Proteomes" id="UP000699691">
    <property type="component" value="Unassembled WGS sequence"/>
</dbReference>
<dbReference type="AlphaFoldDB" id="A0A955LWS0"/>
<comment type="caution">
    <text evidence="1">The sequence shown here is derived from an EMBL/GenBank/DDBJ whole genome shotgun (WGS) entry which is preliminary data.</text>
</comment>
<evidence type="ECO:0000313" key="2">
    <source>
        <dbReference type="Proteomes" id="UP000699691"/>
    </source>
</evidence>
<sequence length="67" mass="7552">GEDLMDKLTANKEDVSDEIADVAIYLIELCYVLDINLFEAIEAKLKKNAEKYPIAKSKGNAKKYTEL</sequence>
<accession>A0A955LWS0</accession>
<dbReference type="Pfam" id="PF12643">
    <property type="entry name" value="MazG-like"/>
    <property type="match status" value="1"/>
</dbReference>
<dbReference type="PANTHER" id="PTHR46523">
    <property type="entry name" value="DCTP PYROPHOSPHATASE 1"/>
    <property type="match status" value="1"/>
</dbReference>
<gene>
    <name evidence="1" type="ORF">KC573_03835</name>
</gene>
<reference evidence="1" key="2">
    <citation type="journal article" date="2021" name="Microbiome">
        <title>Successional dynamics and alternative stable states in a saline activated sludge microbial community over 9 years.</title>
        <authorList>
            <person name="Wang Y."/>
            <person name="Ye J."/>
            <person name="Ju F."/>
            <person name="Liu L."/>
            <person name="Boyd J.A."/>
            <person name="Deng Y."/>
            <person name="Parks D.H."/>
            <person name="Jiang X."/>
            <person name="Yin X."/>
            <person name="Woodcroft B.J."/>
            <person name="Tyson G.W."/>
            <person name="Hugenholtz P."/>
            <person name="Polz M.F."/>
            <person name="Zhang T."/>
        </authorList>
    </citation>
    <scope>NUCLEOTIDE SEQUENCE</scope>
    <source>
        <strain evidence="1">HKST-UBA02</strain>
    </source>
</reference>
<proteinExistence type="predicted"/>
<evidence type="ECO:0000313" key="1">
    <source>
        <dbReference type="EMBL" id="MCA9397938.1"/>
    </source>
</evidence>
<dbReference type="SUPFAM" id="SSF101386">
    <property type="entry name" value="all-alpha NTP pyrophosphatases"/>
    <property type="match status" value="1"/>
</dbReference>
<dbReference type="InterPro" id="IPR025984">
    <property type="entry name" value="DCTPP"/>
</dbReference>
<dbReference type="InterPro" id="IPR052555">
    <property type="entry name" value="dCTP_Pyrophosphatase"/>
</dbReference>
<dbReference type="Gene3D" id="1.10.287.1080">
    <property type="entry name" value="MazG-like"/>
    <property type="match status" value="1"/>
</dbReference>
<dbReference type="EMBL" id="JAGQKY010000202">
    <property type="protein sequence ID" value="MCA9397938.1"/>
    <property type="molecule type" value="Genomic_DNA"/>
</dbReference>
<reference evidence="1" key="1">
    <citation type="submission" date="2020-04" db="EMBL/GenBank/DDBJ databases">
        <authorList>
            <person name="Zhang T."/>
        </authorList>
    </citation>
    <scope>NUCLEOTIDE SEQUENCE</scope>
    <source>
        <strain evidence="1">HKST-UBA02</strain>
    </source>
</reference>
<dbReference type="GO" id="GO:0009143">
    <property type="term" value="P:nucleoside triphosphate catabolic process"/>
    <property type="evidence" value="ECO:0007669"/>
    <property type="project" value="InterPro"/>
</dbReference>